<dbReference type="InterPro" id="IPR011322">
    <property type="entry name" value="N-reg_PII-like_a/b"/>
</dbReference>
<proteinExistence type="predicted"/>
<sequence>MKLITAVLPTAGFEQVQQALRTLGIPGITVSTVMAPPLGRVQGTPRFEVYRGVRRQIALRPAVRMDIVTTDLDAVDVVQVITVAAGGTGGAVWVLPVDTIVRIRTKERGEAAL</sequence>
<dbReference type="PANTHER" id="PTHR30115:SF11">
    <property type="entry name" value="NITROGEN REGULATORY PROTEIN P-II HOMOLOG"/>
    <property type="match status" value="1"/>
</dbReference>
<dbReference type="SMART" id="SM00938">
    <property type="entry name" value="P-II"/>
    <property type="match status" value="1"/>
</dbReference>
<organism evidence="1 2">
    <name type="scientific">Streptacidiphilus cavernicola</name>
    <dbReference type="NCBI Taxonomy" id="3342716"/>
    <lineage>
        <taxon>Bacteria</taxon>
        <taxon>Bacillati</taxon>
        <taxon>Actinomycetota</taxon>
        <taxon>Actinomycetes</taxon>
        <taxon>Kitasatosporales</taxon>
        <taxon>Streptomycetaceae</taxon>
        <taxon>Streptacidiphilus</taxon>
    </lineage>
</organism>
<dbReference type="Gene3D" id="3.30.70.120">
    <property type="match status" value="1"/>
</dbReference>
<reference evidence="1 2" key="1">
    <citation type="submission" date="2024-09" db="EMBL/GenBank/DDBJ databases">
        <authorList>
            <person name="Lee S.D."/>
        </authorList>
    </citation>
    <scope>NUCLEOTIDE SEQUENCE [LARGE SCALE GENOMIC DNA]</scope>
    <source>
        <strain evidence="1 2">N1-5</strain>
    </source>
</reference>
<dbReference type="EMBL" id="JBHEZZ010000011">
    <property type="protein sequence ID" value="MFC1403659.1"/>
    <property type="molecule type" value="Genomic_DNA"/>
</dbReference>
<protein>
    <submittedName>
        <fullName evidence="1">P-II family nitrogen regulator</fullName>
    </submittedName>
</protein>
<dbReference type="Proteomes" id="UP001592528">
    <property type="component" value="Unassembled WGS sequence"/>
</dbReference>
<dbReference type="RefSeq" id="WP_030248040.1">
    <property type="nucleotide sequence ID" value="NZ_JBHEZZ010000011.1"/>
</dbReference>
<name>A0ABV6UQB6_9ACTN</name>
<dbReference type="InterPro" id="IPR015867">
    <property type="entry name" value="N-reg_PII/ATP_PRibTrfase_C"/>
</dbReference>
<dbReference type="InterPro" id="IPR002187">
    <property type="entry name" value="N-reg_PII"/>
</dbReference>
<dbReference type="PANTHER" id="PTHR30115">
    <property type="entry name" value="NITROGEN REGULATORY PROTEIN P-II"/>
    <property type="match status" value="1"/>
</dbReference>
<accession>A0ABV6UQB6</accession>
<gene>
    <name evidence="1" type="ORF">ACEZDJ_20425</name>
</gene>
<keyword evidence="2" id="KW-1185">Reference proteome</keyword>
<evidence type="ECO:0000313" key="2">
    <source>
        <dbReference type="Proteomes" id="UP001592528"/>
    </source>
</evidence>
<dbReference type="PROSITE" id="PS51343">
    <property type="entry name" value="PII_GLNB_DOM"/>
    <property type="match status" value="1"/>
</dbReference>
<evidence type="ECO:0000313" key="1">
    <source>
        <dbReference type="EMBL" id="MFC1403659.1"/>
    </source>
</evidence>
<dbReference type="SUPFAM" id="SSF54913">
    <property type="entry name" value="GlnB-like"/>
    <property type="match status" value="1"/>
</dbReference>
<dbReference type="Pfam" id="PF00543">
    <property type="entry name" value="P-II"/>
    <property type="match status" value="1"/>
</dbReference>
<comment type="caution">
    <text evidence="1">The sequence shown here is derived from an EMBL/GenBank/DDBJ whole genome shotgun (WGS) entry which is preliminary data.</text>
</comment>